<dbReference type="AlphaFoldDB" id="A0A3N2GMK8"/>
<name>A0A3N2GMK8_9PSEU</name>
<evidence type="ECO:0000313" key="1">
    <source>
        <dbReference type="EMBL" id="ROS37874.1"/>
    </source>
</evidence>
<dbReference type="RefSeq" id="WP_167498937.1">
    <property type="nucleotide sequence ID" value="NZ_CBDRCF010000024.1"/>
</dbReference>
<dbReference type="EMBL" id="RKHY01000001">
    <property type="protein sequence ID" value="ROS37874.1"/>
    <property type="molecule type" value="Genomic_DNA"/>
</dbReference>
<comment type="caution">
    <text evidence="1">The sequence shown here is derived from an EMBL/GenBank/DDBJ whole genome shotgun (WGS) entry which is preliminary data.</text>
</comment>
<evidence type="ECO:0000313" key="2">
    <source>
        <dbReference type="Proteomes" id="UP000274843"/>
    </source>
</evidence>
<dbReference type="Proteomes" id="UP000274843">
    <property type="component" value="Unassembled WGS sequence"/>
</dbReference>
<organism evidence="1 2">
    <name type="scientific">Amycolatopsis thermoflava</name>
    <dbReference type="NCBI Taxonomy" id="84480"/>
    <lineage>
        <taxon>Bacteria</taxon>
        <taxon>Bacillati</taxon>
        <taxon>Actinomycetota</taxon>
        <taxon>Actinomycetes</taxon>
        <taxon>Pseudonocardiales</taxon>
        <taxon>Pseudonocardiaceae</taxon>
        <taxon>Amycolatopsis</taxon>
        <taxon>Amycolatopsis methanolica group</taxon>
    </lineage>
</organism>
<sequence>MAYKITHVSRAQEIRFPTQAAAEHYADRLGGGLDKWQVREAGAEAPGPVSVAEPAHRN</sequence>
<proteinExistence type="predicted"/>
<gene>
    <name evidence="1" type="ORF">EDD35_0131</name>
</gene>
<keyword evidence="2" id="KW-1185">Reference proteome</keyword>
<reference evidence="1 2" key="1">
    <citation type="submission" date="2018-11" db="EMBL/GenBank/DDBJ databases">
        <title>Sequencing the genomes of 1000 actinobacteria strains.</title>
        <authorList>
            <person name="Klenk H.-P."/>
        </authorList>
    </citation>
    <scope>NUCLEOTIDE SEQUENCE [LARGE SCALE GENOMIC DNA]</scope>
    <source>
        <strain evidence="1 2">DSM 44348</strain>
    </source>
</reference>
<accession>A0A3N2GMK8</accession>
<dbReference type="GeneID" id="301849276"/>
<protein>
    <submittedName>
        <fullName evidence="1">Uncharacterized protein</fullName>
    </submittedName>
</protein>